<evidence type="ECO:0000256" key="1">
    <source>
        <dbReference type="SAM" id="SignalP"/>
    </source>
</evidence>
<name>A0ABR1YSU5_9PEZI</name>
<evidence type="ECO:0008006" key="4">
    <source>
        <dbReference type="Google" id="ProtNLM"/>
    </source>
</evidence>
<proteinExistence type="predicted"/>
<dbReference type="EMBL" id="JBBWRZ010000004">
    <property type="protein sequence ID" value="KAK8237914.1"/>
    <property type="molecule type" value="Genomic_DNA"/>
</dbReference>
<keyword evidence="1" id="KW-0732">Signal</keyword>
<feature type="signal peptide" evidence="1">
    <location>
        <begin position="1"/>
        <end position="25"/>
    </location>
</feature>
<keyword evidence="3" id="KW-1185">Reference proteome</keyword>
<feature type="chain" id="PRO_5045949171" description="Secreted protein" evidence="1">
    <location>
        <begin position="26"/>
        <end position="134"/>
    </location>
</feature>
<evidence type="ECO:0000313" key="2">
    <source>
        <dbReference type="EMBL" id="KAK8237914.1"/>
    </source>
</evidence>
<evidence type="ECO:0000313" key="3">
    <source>
        <dbReference type="Proteomes" id="UP001492380"/>
    </source>
</evidence>
<sequence length="134" mass="14724">MHRRRRRQSNVVLSVCILHLPAIYATPSMVQGSRAKRAFPFLPPLWDFQLSHRGCCLPSAGSVGLSTVHLAGAAEPATTQVKTLAAWPRKPAKRPLDGPRHLYARWWCSLQIIIQSGQPASRTGTNGSLRPAPL</sequence>
<dbReference type="Proteomes" id="UP001492380">
    <property type="component" value="Unassembled WGS sequence"/>
</dbReference>
<protein>
    <recommendedName>
        <fullName evidence="4">Secreted protein</fullName>
    </recommendedName>
</protein>
<gene>
    <name evidence="2" type="ORF">HDK90DRAFT_207815</name>
</gene>
<accession>A0ABR1YSU5</accession>
<organism evidence="2 3">
    <name type="scientific">Phyllosticta capitalensis</name>
    <dbReference type="NCBI Taxonomy" id="121624"/>
    <lineage>
        <taxon>Eukaryota</taxon>
        <taxon>Fungi</taxon>
        <taxon>Dikarya</taxon>
        <taxon>Ascomycota</taxon>
        <taxon>Pezizomycotina</taxon>
        <taxon>Dothideomycetes</taxon>
        <taxon>Dothideomycetes incertae sedis</taxon>
        <taxon>Botryosphaeriales</taxon>
        <taxon>Phyllostictaceae</taxon>
        <taxon>Phyllosticta</taxon>
    </lineage>
</organism>
<reference evidence="2 3" key="1">
    <citation type="submission" date="2024-04" db="EMBL/GenBank/DDBJ databases">
        <title>Phyllosticta paracitricarpa is synonymous to the EU quarantine fungus P. citricarpa based on phylogenomic analyses.</title>
        <authorList>
            <consortium name="Lawrence Berkeley National Laboratory"/>
            <person name="Van Ingen-Buijs V.A."/>
            <person name="Van Westerhoven A.C."/>
            <person name="Haridas S."/>
            <person name="Skiadas P."/>
            <person name="Martin F."/>
            <person name="Groenewald J.Z."/>
            <person name="Crous P.W."/>
            <person name="Seidl M.F."/>
        </authorList>
    </citation>
    <scope>NUCLEOTIDE SEQUENCE [LARGE SCALE GENOMIC DNA]</scope>
    <source>
        <strain evidence="2 3">CBS 123374</strain>
    </source>
</reference>
<comment type="caution">
    <text evidence="2">The sequence shown here is derived from an EMBL/GenBank/DDBJ whole genome shotgun (WGS) entry which is preliminary data.</text>
</comment>